<organism evidence="4 5">
    <name type="scientific">Novosphingobium colocasiae</name>
    <dbReference type="NCBI Taxonomy" id="1256513"/>
    <lineage>
        <taxon>Bacteria</taxon>
        <taxon>Pseudomonadati</taxon>
        <taxon>Pseudomonadota</taxon>
        <taxon>Alphaproteobacteria</taxon>
        <taxon>Sphingomonadales</taxon>
        <taxon>Sphingomonadaceae</taxon>
        <taxon>Novosphingobium</taxon>
    </lineage>
</organism>
<feature type="region of interest" description="Disordered" evidence="1">
    <location>
        <begin position="206"/>
        <end position="241"/>
    </location>
</feature>
<dbReference type="AlphaFoldDB" id="A0A918PC57"/>
<reference evidence="4" key="1">
    <citation type="journal article" date="2014" name="Int. J. Syst. Evol. Microbiol.">
        <title>Complete genome sequence of Corynebacterium casei LMG S-19264T (=DSM 44701T), isolated from a smear-ripened cheese.</title>
        <authorList>
            <consortium name="US DOE Joint Genome Institute (JGI-PGF)"/>
            <person name="Walter F."/>
            <person name="Albersmeier A."/>
            <person name="Kalinowski J."/>
            <person name="Ruckert C."/>
        </authorList>
    </citation>
    <scope>NUCLEOTIDE SEQUENCE</scope>
    <source>
        <strain evidence="4">KCTC 32255</strain>
    </source>
</reference>
<keyword evidence="2" id="KW-0732">Signal</keyword>
<comment type="caution">
    <text evidence="4">The sequence shown here is derived from an EMBL/GenBank/DDBJ whole genome shotgun (WGS) entry which is preliminary data.</text>
</comment>
<feature type="domain" description="EF-hand" evidence="3">
    <location>
        <begin position="89"/>
        <end position="124"/>
    </location>
</feature>
<dbReference type="PROSITE" id="PS00018">
    <property type="entry name" value="EF_HAND_1"/>
    <property type="match status" value="2"/>
</dbReference>
<keyword evidence="5" id="KW-1185">Reference proteome</keyword>
<dbReference type="Proteomes" id="UP000648075">
    <property type="component" value="Unassembled WGS sequence"/>
</dbReference>
<dbReference type="CDD" id="cd00051">
    <property type="entry name" value="EFh"/>
    <property type="match status" value="1"/>
</dbReference>
<accession>A0A918PC57</accession>
<dbReference type="Gene3D" id="1.10.238.10">
    <property type="entry name" value="EF-hand"/>
    <property type="match status" value="1"/>
</dbReference>
<dbReference type="Pfam" id="PF13202">
    <property type="entry name" value="EF-hand_5"/>
    <property type="match status" value="3"/>
</dbReference>
<dbReference type="GO" id="GO:0005509">
    <property type="term" value="F:calcium ion binding"/>
    <property type="evidence" value="ECO:0007669"/>
    <property type="project" value="InterPro"/>
</dbReference>
<proteinExistence type="predicted"/>
<evidence type="ECO:0000256" key="1">
    <source>
        <dbReference type="SAM" id="MobiDB-lite"/>
    </source>
</evidence>
<name>A0A918PC57_9SPHN</name>
<feature type="signal peptide" evidence="2">
    <location>
        <begin position="1"/>
        <end position="21"/>
    </location>
</feature>
<dbReference type="InterPro" id="IPR018247">
    <property type="entry name" value="EF_Hand_1_Ca_BS"/>
</dbReference>
<feature type="region of interest" description="Disordered" evidence="1">
    <location>
        <begin position="23"/>
        <end position="52"/>
    </location>
</feature>
<dbReference type="SUPFAM" id="SSF47473">
    <property type="entry name" value="EF-hand"/>
    <property type="match status" value="2"/>
</dbReference>
<dbReference type="InterPro" id="IPR011992">
    <property type="entry name" value="EF-hand-dom_pair"/>
</dbReference>
<dbReference type="PROSITE" id="PS50222">
    <property type="entry name" value="EF_HAND_2"/>
    <property type="match status" value="1"/>
</dbReference>
<dbReference type="RefSeq" id="WP_189620139.1">
    <property type="nucleotide sequence ID" value="NZ_BMZA01000002.1"/>
</dbReference>
<reference evidence="4" key="2">
    <citation type="submission" date="2020-09" db="EMBL/GenBank/DDBJ databases">
        <authorList>
            <person name="Sun Q."/>
            <person name="Kim S."/>
        </authorList>
    </citation>
    <scope>NUCLEOTIDE SEQUENCE</scope>
    <source>
        <strain evidence="4">KCTC 32255</strain>
    </source>
</reference>
<evidence type="ECO:0000259" key="3">
    <source>
        <dbReference type="PROSITE" id="PS50222"/>
    </source>
</evidence>
<dbReference type="InterPro" id="IPR002048">
    <property type="entry name" value="EF_hand_dom"/>
</dbReference>
<evidence type="ECO:0000313" key="5">
    <source>
        <dbReference type="Proteomes" id="UP000648075"/>
    </source>
</evidence>
<feature type="compositionally biased region" description="Pro residues" evidence="1">
    <location>
        <begin position="225"/>
        <end position="241"/>
    </location>
</feature>
<evidence type="ECO:0000313" key="4">
    <source>
        <dbReference type="EMBL" id="GGY97964.1"/>
    </source>
</evidence>
<gene>
    <name evidence="4" type="ORF">GCM10011614_11380</name>
</gene>
<sequence>MRKIAPAILSILLLSAVPVHAQDMPGGGMDPGGDDGGGDGPVAAHAPAPPRPIKRERFDKMVTAMFESGDTNHDGSVTLPEFNALIDARRFAAIDARFAKADTNRDGMLSRDEFVAWQRQMGSAASDETTARSAGGAVIAETIAPPLGKDMDDLLLSRLIDPLSATVIAQANTNYDAGLSLQELLAYEGARFDAADRNHDGYLDFQELRPSRSGGQGPMGDRLPGGPPPDGMPPCPPGSGC</sequence>
<dbReference type="EMBL" id="BMZA01000002">
    <property type="protein sequence ID" value="GGY97964.1"/>
    <property type="molecule type" value="Genomic_DNA"/>
</dbReference>
<dbReference type="SMART" id="SM00054">
    <property type="entry name" value="EFh"/>
    <property type="match status" value="2"/>
</dbReference>
<evidence type="ECO:0000256" key="2">
    <source>
        <dbReference type="SAM" id="SignalP"/>
    </source>
</evidence>
<feature type="chain" id="PRO_5037918816" description="EF-hand domain-containing protein" evidence="2">
    <location>
        <begin position="22"/>
        <end position="241"/>
    </location>
</feature>
<protein>
    <recommendedName>
        <fullName evidence="3">EF-hand domain-containing protein</fullName>
    </recommendedName>
</protein>